<evidence type="ECO:0000313" key="1">
    <source>
        <dbReference type="EMBL" id="MBB4034767.1"/>
    </source>
</evidence>
<reference evidence="1 2" key="1">
    <citation type="submission" date="2020-08" db="EMBL/GenBank/DDBJ databases">
        <title>Genomic Encyclopedia of Type Strains, Phase IV (KMG-IV): sequencing the most valuable type-strain genomes for metagenomic binning, comparative biology and taxonomic classification.</title>
        <authorList>
            <person name="Goeker M."/>
        </authorList>
    </citation>
    <scope>NUCLEOTIDE SEQUENCE [LARGE SCALE GENOMIC DNA]</scope>
    <source>
        <strain evidence="1 2">DSM 104969</strain>
    </source>
</reference>
<proteinExistence type="predicted"/>
<organism evidence="1 2">
    <name type="scientific">Dysgonomonas hofstadii</name>
    <dbReference type="NCBI Taxonomy" id="637886"/>
    <lineage>
        <taxon>Bacteria</taxon>
        <taxon>Pseudomonadati</taxon>
        <taxon>Bacteroidota</taxon>
        <taxon>Bacteroidia</taxon>
        <taxon>Bacteroidales</taxon>
        <taxon>Dysgonomonadaceae</taxon>
        <taxon>Dysgonomonas</taxon>
    </lineage>
</organism>
<accession>A0A840CFJ2</accession>
<protein>
    <submittedName>
        <fullName evidence="1">DNA sulfur modification protein DndB</fullName>
    </submittedName>
</protein>
<comment type="caution">
    <text evidence="1">The sequence shown here is derived from an EMBL/GenBank/DDBJ whole genome shotgun (WGS) entry which is preliminary data.</text>
</comment>
<dbReference type="RefSeq" id="WP_183305717.1">
    <property type="nucleotide sequence ID" value="NZ_JACIEP010000002.1"/>
</dbReference>
<gene>
    <name evidence="1" type="ORF">GGR21_000654</name>
</gene>
<dbReference type="EMBL" id="JACIEP010000002">
    <property type="protein sequence ID" value="MBB4034767.1"/>
    <property type="molecule type" value="Genomic_DNA"/>
</dbReference>
<dbReference type="InterPro" id="IPR017601">
    <property type="entry name" value="DGQHR-contain_dom"/>
</dbReference>
<dbReference type="Proteomes" id="UP000555103">
    <property type="component" value="Unassembled WGS sequence"/>
</dbReference>
<dbReference type="CDD" id="cd16414">
    <property type="entry name" value="dndB_like"/>
    <property type="match status" value="1"/>
</dbReference>
<sequence>MSKINIPAIRGYIGTFTYYITTFTFNQIATRIKCIDDELHTSNSLKEQIQRALTDNHNKIKDYILTQKEHFFNSLVLAVYDGEPKWSEMKVDFQDVDYYNMGFLQLNGEEKIFPVDGQHRVEGIKKAILENPALGEETIGAILIGHSKTPEGMEKTRRIFSTLNRYAKPVSLGDIIALDEDDIVAIVTRELLETYPLFMKDRVRATNSKALSDTDKTSFTSLITLYECHREIFKYYKTKKDNQSKLYSKAKIDEFLKYRANQNEIEEFQEYLVKFWDTFCSKLEGMKEFISSNNKTPAEKFRNKKDGGLLYFRPVALHPLIQAIMEIHRRKNIPINKVIEVLSKEEMVISQKPWINVLWEPVDNTMIMGNATLTRYLLMFLYDKSTLTTKEFESLKSKYAAALNVEIKSVNNLLKKLK</sequence>
<dbReference type="AlphaFoldDB" id="A0A840CFJ2"/>
<dbReference type="NCBIfam" id="TIGR03187">
    <property type="entry name" value="DGQHR"/>
    <property type="match status" value="1"/>
</dbReference>
<evidence type="ECO:0000313" key="2">
    <source>
        <dbReference type="Proteomes" id="UP000555103"/>
    </source>
</evidence>
<name>A0A840CFJ2_9BACT</name>
<keyword evidence="2" id="KW-1185">Reference proteome</keyword>
<dbReference type="Pfam" id="PF14072">
    <property type="entry name" value="DndB"/>
    <property type="match status" value="1"/>
</dbReference>
<dbReference type="InterPro" id="IPR017642">
    <property type="entry name" value="DNA_S_mod_DndB"/>
</dbReference>